<dbReference type="EMBL" id="JABEMA010000011">
    <property type="protein sequence ID" value="NNH21895.1"/>
    <property type="molecule type" value="Genomic_DNA"/>
</dbReference>
<proteinExistence type="predicted"/>
<reference evidence="1 2" key="1">
    <citation type="submission" date="2020-05" db="EMBL/GenBank/DDBJ databases">
        <title>MicrobeNet Type strains.</title>
        <authorList>
            <person name="Nicholson A.C."/>
        </authorList>
    </citation>
    <scope>NUCLEOTIDE SEQUENCE [LARGE SCALE GENOMIC DNA]</scope>
    <source>
        <strain evidence="1 2">JCM 14547</strain>
    </source>
</reference>
<evidence type="ECO:0000313" key="1">
    <source>
        <dbReference type="EMBL" id="NNH21895.1"/>
    </source>
</evidence>
<dbReference type="Proteomes" id="UP000555552">
    <property type="component" value="Unassembled WGS sequence"/>
</dbReference>
<keyword evidence="2" id="KW-1185">Reference proteome</keyword>
<evidence type="ECO:0000313" key="2">
    <source>
        <dbReference type="Proteomes" id="UP000555552"/>
    </source>
</evidence>
<name>A0A849BKM3_9ACTN</name>
<gene>
    <name evidence="1" type="ORF">HLB09_02095</name>
</gene>
<protein>
    <submittedName>
        <fullName evidence="1">Uncharacterized protein</fullName>
    </submittedName>
</protein>
<dbReference type="RefSeq" id="WP_171201754.1">
    <property type="nucleotide sequence ID" value="NZ_BAAANP010000021.1"/>
</dbReference>
<accession>A0A849BKM3</accession>
<comment type="caution">
    <text evidence="1">The sequence shown here is derived from an EMBL/GenBank/DDBJ whole genome shotgun (WGS) entry which is preliminary data.</text>
</comment>
<dbReference type="AlphaFoldDB" id="A0A849BKM3"/>
<organism evidence="1 2">
    <name type="scientific">Pseudokineococcus marinus</name>
    <dbReference type="NCBI Taxonomy" id="351215"/>
    <lineage>
        <taxon>Bacteria</taxon>
        <taxon>Bacillati</taxon>
        <taxon>Actinomycetota</taxon>
        <taxon>Actinomycetes</taxon>
        <taxon>Kineosporiales</taxon>
        <taxon>Kineosporiaceae</taxon>
        <taxon>Pseudokineococcus</taxon>
    </lineage>
</organism>
<sequence>MTGGASLGALADSGRAAGQPVLPPSNVFTKDVSRAPVDRGSAAMVDNLEQQVTSRYGGVAAFNVYTYGASLNMAGSSQRRVDVRFDDCQGKGWTPRGLFGPGGHFEDVPIPADAVPAAGTDGQLTVYSPSTDQLWEFWKARKTSSGWSACWGGRIDRVSRSTGAFPSTYGASASGLASSVGAVRIHEAERGDIDHALSLSLPRIAHWGEVSYPATRSDGSDQRSSAIPMGTRFRLDPAVDVDRLGLHPVARAVAEAAQTYGFIVTDTAGAVAVTAESGEGAGRVAGKNPWYGILDGTGSYAVMAGFPWDRLQVIEEDWGAPR</sequence>